<comment type="similarity">
    <text evidence="10">Belongs to the metastasis-associated protein family.</text>
</comment>
<dbReference type="Proteomes" id="UP001152747">
    <property type="component" value="Unassembled WGS sequence"/>
</dbReference>
<keyword evidence="5" id="KW-0863">Zinc-finger</keyword>
<evidence type="ECO:0000259" key="14">
    <source>
        <dbReference type="PROSITE" id="PS51293"/>
    </source>
</evidence>
<keyword evidence="7" id="KW-0804">Transcription</keyword>
<dbReference type="EMBL" id="CANHGI010000005">
    <property type="protein sequence ID" value="CAI5450298.1"/>
    <property type="molecule type" value="Genomic_DNA"/>
</dbReference>
<dbReference type="GO" id="GO:0008270">
    <property type="term" value="F:zinc ion binding"/>
    <property type="evidence" value="ECO:0007669"/>
    <property type="project" value="UniProtKB-KW"/>
</dbReference>
<evidence type="ECO:0000256" key="1">
    <source>
        <dbReference type="ARBA" id="ARBA00004123"/>
    </source>
</evidence>
<dbReference type="SMART" id="SM00717">
    <property type="entry name" value="SANT"/>
    <property type="match status" value="1"/>
</dbReference>
<keyword evidence="3" id="KW-0597">Phosphoprotein</keyword>
<evidence type="ECO:0000259" key="12">
    <source>
        <dbReference type="PROSITE" id="PS51038"/>
    </source>
</evidence>
<dbReference type="InterPro" id="IPR000949">
    <property type="entry name" value="ELM2_dom"/>
</dbReference>
<dbReference type="GO" id="GO:0016581">
    <property type="term" value="C:NuRD complex"/>
    <property type="evidence" value="ECO:0007669"/>
    <property type="project" value="TreeGrafter"/>
</dbReference>
<reference evidence="15" key="1">
    <citation type="submission" date="2022-11" db="EMBL/GenBank/DDBJ databases">
        <authorList>
            <person name="Kikuchi T."/>
        </authorList>
    </citation>
    <scope>NUCLEOTIDE SEQUENCE</scope>
    <source>
        <strain evidence="15">PS1010</strain>
    </source>
</reference>
<dbReference type="Gene3D" id="1.10.10.60">
    <property type="entry name" value="Homeodomain-like"/>
    <property type="match status" value="1"/>
</dbReference>
<dbReference type="Pfam" id="PF01448">
    <property type="entry name" value="ELM2"/>
    <property type="match status" value="1"/>
</dbReference>
<dbReference type="PROSITE" id="PS51156">
    <property type="entry name" value="ELM2"/>
    <property type="match status" value="1"/>
</dbReference>
<dbReference type="GO" id="GO:0003682">
    <property type="term" value="F:chromatin binding"/>
    <property type="evidence" value="ECO:0007669"/>
    <property type="project" value="InterPro"/>
</dbReference>
<dbReference type="GO" id="GO:0003713">
    <property type="term" value="F:transcription coactivator activity"/>
    <property type="evidence" value="ECO:0007669"/>
    <property type="project" value="TreeGrafter"/>
</dbReference>
<dbReference type="OrthoDB" id="2193595at2759"/>
<dbReference type="GO" id="GO:0043565">
    <property type="term" value="F:sequence-specific DNA binding"/>
    <property type="evidence" value="ECO:0007669"/>
    <property type="project" value="InterPro"/>
</dbReference>
<dbReference type="GO" id="GO:0003714">
    <property type="term" value="F:transcription corepressor activity"/>
    <property type="evidence" value="ECO:0007669"/>
    <property type="project" value="TreeGrafter"/>
</dbReference>
<evidence type="ECO:0000256" key="2">
    <source>
        <dbReference type="ARBA" id="ARBA00022491"/>
    </source>
</evidence>
<feature type="domain" description="BAH" evidence="12">
    <location>
        <begin position="8"/>
        <end position="212"/>
    </location>
</feature>
<feature type="region of interest" description="Disordered" evidence="11">
    <location>
        <begin position="101"/>
        <end position="137"/>
    </location>
</feature>
<evidence type="ECO:0000256" key="4">
    <source>
        <dbReference type="ARBA" id="ARBA00022723"/>
    </source>
</evidence>
<keyword evidence="9" id="KW-0539">Nucleus</keyword>
<dbReference type="Gene3D" id="2.30.30.490">
    <property type="match status" value="1"/>
</dbReference>
<evidence type="ECO:0000256" key="9">
    <source>
        <dbReference type="ARBA" id="ARBA00023242"/>
    </source>
</evidence>
<dbReference type="FunFam" id="1.10.10.60:FF:000012">
    <property type="entry name" value="Metastasis-associated 1 family, member 3"/>
    <property type="match status" value="1"/>
</dbReference>
<dbReference type="PROSITE" id="PS51038">
    <property type="entry name" value="BAH"/>
    <property type="match status" value="1"/>
</dbReference>
<dbReference type="Gene3D" id="4.10.1240.50">
    <property type="match status" value="1"/>
</dbReference>
<dbReference type="InterPro" id="IPR009057">
    <property type="entry name" value="Homeodomain-like_sf"/>
</dbReference>
<dbReference type="InterPro" id="IPR017884">
    <property type="entry name" value="SANT_dom"/>
</dbReference>
<protein>
    <submittedName>
        <fullName evidence="15">Uncharacterized protein</fullName>
    </submittedName>
</protein>
<feature type="region of interest" description="Disordered" evidence="11">
    <location>
        <begin position="228"/>
        <end position="259"/>
    </location>
</feature>
<dbReference type="PROSITE" id="PS51293">
    <property type="entry name" value="SANT"/>
    <property type="match status" value="1"/>
</dbReference>
<dbReference type="InterPro" id="IPR000679">
    <property type="entry name" value="Znf_GATA"/>
</dbReference>
<keyword evidence="6" id="KW-0862">Zinc</keyword>
<accession>A0A9P1IVS8</accession>
<dbReference type="InterPro" id="IPR043151">
    <property type="entry name" value="BAH_sf"/>
</dbReference>
<dbReference type="AlphaFoldDB" id="A0A9P1IVS8"/>
<comment type="subcellular location">
    <subcellularLocation>
        <location evidence="1">Nucleus</location>
    </subcellularLocation>
</comment>
<evidence type="ECO:0000313" key="16">
    <source>
        <dbReference type="Proteomes" id="UP001152747"/>
    </source>
</evidence>
<dbReference type="SMART" id="SM01189">
    <property type="entry name" value="ELM2"/>
    <property type="match status" value="1"/>
</dbReference>
<dbReference type="SMART" id="SM00439">
    <property type="entry name" value="BAH"/>
    <property type="match status" value="1"/>
</dbReference>
<dbReference type="PANTHER" id="PTHR10865:SF29">
    <property type="entry name" value="METASTASIS ASSOCIATED 1-LIKE, ISOFORM D"/>
    <property type="match status" value="1"/>
</dbReference>
<evidence type="ECO:0000313" key="15">
    <source>
        <dbReference type="EMBL" id="CAI5450298.1"/>
    </source>
</evidence>
<feature type="compositionally biased region" description="Acidic residues" evidence="11">
    <location>
        <begin position="228"/>
        <end position="237"/>
    </location>
</feature>
<comment type="caution">
    <text evidence="15">The sequence shown here is derived from an EMBL/GenBank/DDBJ whole genome shotgun (WGS) entry which is preliminary data.</text>
</comment>
<keyword evidence="2" id="KW-0678">Repressor</keyword>
<evidence type="ECO:0000256" key="8">
    <source>
        <dbReference type="ARBA" id="ARBA00023125"/>
    </source>
</evidence>
<keyword evidence="16" id="KW-1185">Reference proteome</keyword>
<evidence type="ECO:0000256" key="3">
    <source>
        <dbReference type="ARBA" id="ARBA00022553"/>
    </source>
</evidence>
<feature type="domain" description="ELM2" evidence="13">
    <location>
        <begin position="213"/>
        <end position="364"/>
    </location>
</feature>
<evidence type="ECO:0000256" key="11">
    <source>
        <dbReference type="SAM" id="MobiDB-lite"/>
    </source>
</evidence>
<name>A0A9P1IVS8_9PELO</name>
<dbReference type="InterPro" id="IPR001005">
    <property type="entry name" value="SANT/Myb"/>
</dbReference>
<keyword evidence="7" id="KW-0805">Transcription regulation</keyword>
<evidence type="ECO:0000256" key="6">
    <source>
        <dbReference type="ARBA" id="ARBA00022833"/>
    </source>
</evidence>
<dbReference type="Pfam" id="PF01426">
    <property type="entry name" value="BAH"/>
    <property type="match status" value="1"/>
</dbReference>
<dbReference type="InterPro" id="IPR040138">
    <property type="entry name" value="MIER/MTA"/>
</dbReference>
<feature type="region of interest" description="Disordered" evidence="11">
    <location>
        <begin position="724"/>
        <end position="744"/>
    </location>
</feature>
<feature type="compositionally biased region" description="Acidic residues" evidence="11">
    <location>
        <begin position="246"/>
        <end position="255"/>
    </location>
</feature>
<evidence type="ECO:0000256" key="10">
    <source>
        <dbReference type="ARBA" id="ARBA00093454"/>
    </source>
</evidence>
<dbReference type="SUPFAM" id="SSF46689">
    <property type="entry name" value="Homeodomain-like"/>
    <property type="match status" value="1"/>
</dbReference>
<keyword evidence="8" id="KW-0238">DNA-binding</keyword>
<organism evidence="15 16">
    <name type="scientific">Caenorhabditis angaria</name>
    <dbReference type="NCBI Taxonomy" id="860376"/>
    <lineage>
        <taxon>Eukaryota</taxon>
        <taxon>Metazoa</taxon>
        <taxon>Ecdysozoa</taxon>
        <taxon>Nematoda</taxon>
        <taxon>Chromadorea</taxon>
        <taxon>Rhabditida</taxon>
        <taxon>Rhabditina</taxon>
        <taxon>Rhabditomorpha</taxon>
        <taxon>Rhabditoidea</taxon>
        <taxon>Rhabditidae</taxon>
        <taxon>Peloderinae</taxon>
        <taxon>Caenorhabditis</taxon>
    </lineage>
</organism>
<gene>
    <name evidence="15" type="ORF">CAMP_LOCUS12935</name>
</gene>
<dbReference type="FunFam" id="4.10.1240.50:FF:000001">
    <property type="entry name" value="Metastasis-associated 1 family, member 3"/>
    <property type="match status" value="1"/>
</dbReference>
<dbReference type="PANTHER" id="PTHR10865">
    <property type="entry name" value="METASTASIS-ASSOCIATED PROTEIN AND MESODERM INDUCTION EARLY RESPONSE PROTEIN"/>
    <property type="match status" value="1"/>
</dbReference>
<evidence type="ECO:0000259" key="13">
    <source>
        <dbReference type="PROSITE" id="PS51156"/>
    </source>
</evidence>
<dbReference type="SMART" id="SM00401">
    <property type="entry name" value="ZnF_GATA"/>
    <property type="match status" value="1"/>
</dbReference>
<dbReference type="GO" id="GO:0000122">
    <property type="term" value="P:negative regulation of transcription by RNA polymerase II"/>
    <property type="evidence" value="ECO:0007669"/>
    <property type="project" value="TreeGrafter"/>
</dbReference>
<keyword evidence="4" id="KW-0479">Metal-binding</keyword>
<sequence length="744" mass="82515">MTSAPGANTYRVGDFVYFDDPTMPDAPYQIRKIDEINKTKDKVEARVVSFMRRRDVPENLLKIADQAQRRFDNYYEVDKKKPENYNARGFIVAAAGAENGAENDAEVKKEEAEDDAEKPESPSGTTTQIDWGNGGLPLGAETLSDAERLKLRQHEVFLSRQSTIMPAHQIRGKCHVALLGEVEDCSGYLAADDTFFYSLVYDPVNQTLLADKGAIRVGEKYQAVMDAEDDAEAEADAEGVKKEEKMEMDEEEEEENGLKIDEESAEPAATKLTTKITEEIDRDVQVYHPYHELSEREIDQFLIIARAVGTFARAIDSSAATKIPTLHMAAACASRDVTILHAMSLLHHANYDVGKAVKFLVPTANKQHYPLETDKATGNHTQTLGGPLLCRDQMEEWSVPEANLFDEALEKCGKDFNDIRADFLPWKSMRDIVEYYYQFKASNRYTERKKAKQAEADTKLKQVYIPSYNKTTSAVIGTFNMTQTQQKSPIPCENCQIDESQNWYSWGGKSDIRLCQNCWFKWKKSGGLSKKHELERFDKDKPPVLAPAAPQVQNGAAAKLPQAQQASRAPVINNQALLVAAKQAYAKGTITKAQLCQLQASLGGAGSLSGIGGAVGGQGISTPVVVAKPASKPNIVYYTTICRRVIRRILPKTALNSRKLARKPFSTVDHEAIMKNMTLTDRSTLIQTAKQLAGEKYFHKIQESEFNKGIVYLQHTISAAAASGKRPASQISSAGEPAPKLQKN</sequence>
<feature type="domain" description="SANT" evidence="14">
    <location>
        <begin position="392"/>
        <end position="444"/>
    </location>
</feature>
<evidence type="ECO:0000256" key="5">
    <source>
        <dbReference type="ARBA" id="ARBA00022771"/>
    </source>
</evidence>
<dbReference type="GO" id="GO:0042826">
    <property type="term" value="F:histone deacetylase binding"/>
    <property type="evidence" value="ECO:0007669"/>
    <property type="project" value="TreeGrafter"/>
</dbReference>
<dbReference type="InterPro" id="IPR001025">
    <property type="entry name" value="BAH_dom"/>
</dbReference>
<proteinExistence type="inferred from homology"/>
<evidence type="ECO:0000256" key="7">
    <source>
        <dbReference type="ARBA" id="ARBA00023015"/>
    </source>
</evidence>